<dbReference type="PANTHER" id="PTHR13345">
    <property type="entry name" value="MEDIATOR OF RNA POLYMERASE II TRANSCRIPTION SUBUNIT 10"/>
    <property type="match status" value="1"/>
</dbReference>
<proteinExistence type="inferred from homology"/>
<dbReference type="InterPro" id="IPR004127">
    <property type="entry name" value="Prefoldin_subunit_alpha"/>
</dbReference>
<dbReference type="EMBL" id="GEDC01002134">
    <property type="protein sequence ID" value="JAS35164.1"/>
    <property type="molecule type" value="Transcribed_RNA"/>
</dbReference>
<gene>
    <name evidence="3" type="ORF">g.7715</name>
    <name evidence="2" type="ORF">g.7716</name>
</gene>
<dbReference type="NCBIfam" id="TIGR00293">
    <property type="entry name" value="prefoldin subunit alpha"/>
    <property type="match status" value="1"/>
</dbReference>
<dbReference type="PANTHER" id="PTHR13345:SF9">
    <property type="entry name" value="PROTEIN UXT"/>
    <property type="match status" value="1"/>
</dbReference>
<dbReference type="AlphaFoldDB" id="A0A1B6CV90"/>
<dbReference type="SUPFAM" id="SSF46579">
    <property type="entry name" value="Prefoldin"/>
    <property type="match status" value="1"/>
</dbReference>
<dbReference type="InterPro" id="IPR009053">
    <property type="entry name" value="Prefoldin"/>
</dbReference>
<evidence type="ECO:0000313" key="2">
    <source>
        <dbReference type="EMBL" id="JAS17400.1"/>
    </source>
</evidence>
<protein>
    <recommendedName>
        <fullName evidence="4">Prefoldin subunit 5</fullName>
    </recommendedName>
</protein>
<dbReference type="GO" id="GO:0045944">
    <property type="term" value="P:positive regulation of transcription by RNA polymerase II"/>
    <property type="evidence" value="ECO:0007669"/>
    <property type="project" value="TreeGrafter"/>
</dbReference>
<evidence type="ECO:0008006" key="4">
    <source>
        <dbReference type="Google" id="ProtNLM"/>
    </source>
</evidence>
<dbReference type="GO" id="GO:0016592">
    <property type="term" value="C:mediator complex"/>
    <property type="evidence" value="ECO:0007669"/>
    <property type="project" value="TreeGrafter"/>
</dbReference>
<organism evidence="2">
    <name type="scientific">Clastoptera arizonana</name>
    <name type="common">Arizona spittle bug</name>
    <dbReference type="NCBI Taxonomy" id="38151"/>
    <lineage>
        <taxon>Eukaryota</taxon>
        <taxon>Metazoa</taxon>
        <taxon>Ecdysozoa</taxon>
        <taxon>Arthropoda</taxon>
        <taxon>Hexapoda</taxon>
        <taxon>Insecta</taxon>
        <taxon>Pterygota</taxon>
        <taxon>Neoptera</taxon>
        <taxon>Paraneoptera</taxon>
        <taxon>Hemiptera</taxon>
        <taxon>Auchenorrhyncha</taxon>
        <taxon>Cercopoidea</taxon>
        <taxon>Clastopteridae</taxon>
        <taxon>Clastoptera</taxon>
    </lineage>
</organism>
<dbReference type="EMBL" id="GEDC01019898">
    <property type="protein sequence ID" value="JAS17400.1"/>
    <property type="molecule type" value="Transcribed_RNA"/>
</dbReference>
<dbReference type="Pfam" id="PF02996">
    <property type="entry name" value="Prefoldin"/>
    <property type="match status" value="1"/>
</dbReference>
<dbReference type="PRINTS" id="PR01502">
    <property type="entry name" value="UXTPROTEIN"/>
</dbReference>
<evidence type="ECO:0000256" key="1">
    <source>
        <dbReference type="ARBA" id="ARBA00007666"/>
    </source>
</evidence>
<dbReference type="Gene3D" id="1.10.287.370">
    <property type="match status" value="1"/>
</dbReference>
<dbReference type="GO" id="GO:0003714">
    <property type="term" value="F:transcription corepressor activity"/>
    <property type="evidence" value="ECO:0007669"/>
    <property type="project" value="InterPro"/>
</dbReference>
<comment type="similarity">
    <text evidence="1">Belongs to the UXT family.</text>
</comment>
<dbReference type="InterPro" id="IPR003994">
    <property type="entry name" value="UXT"/>
</dbReference>
<evidence type="ECO:0000313" key="3">
    <source>
        <dbReference type="EMBL" id="JAS35164.1"/>
    </source>
</evidence>
<dbReference type="CDD" id="cd23158">
    <property type="entry name" value="Prefoldin_UXT"/>
    <property type="match status" value="1"/>
</dbReference>
<dbReference type="GO" id="GO:0000122">
    <property type="term" value="P:negative regulation of transcription by RNA polymerase II"/>
    <property type="evidence" value="ECO:0007669"/>
    <property type="project" value="InterPro"/>
</dbReference>
<sequence length="140" mass="16128">MNILGKVLRYETFINDVLKEQLKKIHSELDKIHGEIAEYVQLRSTIETLKDTGLAESQMKIQVDIGSNFYMQAKISDPKTIYIDIGLKTYLECTLEEAVQLIDLRTKLLFEIINKLQEQSANTKAHIKLVLHGLQELQKI</sequence>
<name>A0A1B6CV90_9HEMI</name>
<accession>A0A1B6CV90</accession>
<reference evidence="2" key="1">
    <citation type="submission" date="2015-12" db="EMBL/GenBank/DDBJ databases">
        <title>De novo transcriptome assembly of four potential Pierce s Disease insect vectors from Arizona vineyards.</title>
        <authorList>
            <person name="Tassone E.E."/>
        </authorList>
    </citation>
    <scope>NUCLEOTIDE SEQUENCE</scope>
</reference>